<protein>
    <submittedName>
        <fullName evidence="2">Uncharacterized protein</fullName>
    </submittedName>
</protein>
<dbReference type="AlphaFoldDB" id="A0A0P1IRV4"/>
<accession>A0A0P1IRV4</accession>
<gene>
    <name evidence="2" type="ORF">TA5114_02059</name>
</gene>
<evidence type="ECO:0000256" key="1">
    <source>
        <dbReference type="SAM" id="Phobius"/>
    </source>
</evidence>
<dbReference type="RefSeq" id="WP_058315170.1">
    <property type="nucleotide sequence ID" value="NZ_CYTO01000009.1"/>
</dbReference>
<keyword evidence="1" id="KW-0812">Transmembrane</keyword>
<keyword evidence="3" id="KW-1185">Reference proteome</keyword>
<sequence length="117" mass="12543">MKLPAWTLTALYGALVCAVFASIIGFTWGGWTTDRSAKKMAEQYASEQITLAKVPFCLEKSDIDPNKLSKLTQVQEATGFTRRKLMTDSGWATPPGANAPSSALADACIAGLKIDES</sequence>
<evidence type="ECO:0000313" key="3">
    <source>
        <dbReference type="Proteomes" id="UP000051184"/>
    </source>
</evidence>
<dbReference type="EMBL" id="CYUE01000020">
    <property type="protein sequence ID" value="CUK26250.1"/>
    <property type="molecule type" value="Genomic_DNA"/>
</dbReference>
<feature type="transmembrane region" description="Helical" evidence="1">
    <location>
        <begin position="6"/>
        <end position="31"/>
    </location>
</feature>
<keyword evidence="1" id="KW-1133">Transmembrane helix</keyword>
<dbReference type="STRING" id="1715691.TA5113_00887"/>
<dbReference type="Proteomes" id="UP000051184">
    <property type="component" value="Unassembled WGS sequence"/>
</dbReference>
<proteinExistence type="predicted"/>
<reference evidence="3" key="1">
    <citation type="submission" date="2015-09" db="EMBL/GenBank/DDBJ databases">
        <authorList>
            <person name="Rodrigo-Torres Lidia"/>
            <person name="Arahal R.David."/>
        </authorList>
    </citation>
    <scope>NUCLEOTIDE SEQUENCE [LARGE SCALE GENOMIC DNA]</scope>
    <source>
        <strain evidence="3">CECT 5114</strain>
    </source>
</reference>
<organism evidence="2 3">
    <name type="scientific">Cognatishimia activa</name>
    <dbReference type="NCBI Taxonomy" id="1715691"/>
    <lineage>
        <taxon>Bacteria</taxon>
        <taxon>Pseudomonadati</taxon>
        <taxon>Pseudomonadota</taxon>
        <taxon>Alphaproteobacteria</taxon>
        <taxon>Rhodobacterales</taxon>
        <taxon>Paracoccaceae</taxon>
        <taxon>Cognatishimia</taxon>
    </lineage>
</organism>
<evidence type="ECO:0000313" key="2">
    <source>
        <dbReference type="EMBL" id="CUK26250.1"/>
    </source>
</evidence>
<keyword evidence="1" id="KW-0472">Membrane</keyword>
<dbReference type="OrthoDB" id="5514977at2"/>
<name>A0A0P1IRV4_9RHOB</name>